<evidence type="ECO:0000256" key="2">
    <source>
        <dbReference type="SAM" id="SignalP"/>
    </source>
</evidence>
<accession>H3GEH7</accession>
<evidence type="ECO:0000256" key="1">
    <source>
        <dbReference type="SAM" id="MobiDB-lite"/>
    </source>
</evidence>
<reference evidence="3" key="2">
    <citation type="submission" date="2015-06" db="UniProtKB">
        <authorList>
            <consortium name="EnsemblProtists"/>
        </authorList>
    </citation>
    <scope>IDENTIFICATION</scope>
    <source>
        <strain evidence="3">Pr102</strain>
    </source>
</reference>
<dbReference type="AlphaFoldDB" id="H3GEH7"/>
<feature type="signal peptide" evidence="2">
    <location>
        <begin position="1"/>
        <end position="20"/>
    </location>
</feature>
<reference evidence="4" key="1">
    <citation type="journal article" date="2006" name="Science">
        <title>Phytophthora genome sequences uncover evolutionary origins and mechanisms of pathogenesis.</title>
        <authorList>
            <person name="Tyler B.M."/>
            <person name="Tripathy S."/>
            <person name="Zhang X."/>
            <person name="Dehal P."/>
            <person name="Jiang R.H."/>
            <person name="Aerts A."/>
            <person name="Arredondo F.D."/>
            <person name="Baxter L."/>
            <person name="Bensasson D."/>
            <person name="Beynon J.L."/>
            <person name="Chapman J."/>
            <person name="Damasceno C.M."/>
            <person name="Dorrance A.E."/>
            <person name="Dou D."/>
            <person name="Dickerman A.W."/>
            <person name="Dubchak I.L."/>
            <person name="Garbelotto M."/>
            <person name="Gijzen M."/>
            <person name="Gordon S.G."/>
            <person name="Govers F."/>
            <person name="Grunwald N.J."/>
            <person name="Huang W."/>
            <person name="Ivors K.L."/>
            <person name="Jones R.W."/>
            <person name="Kamoun S."/>
            <person name="Krampis K."/>
            <person name="Lamour K.H."/>
            <person name="Lee M.K."/>
            <person name="McDonald W.H."/>
            <person name="Medina M."/>
            <person name="Meijer H.J."/>
            <person name="Nordberg E.K."/>
            <person name="Maclean D.J."/>
            <person name="Ospina-Giraldo M.D."/>
            <person name="Morris P.F."/>
            <person name="Phuntumart V."/>
            <person name="Putnam N.H."/>
            <person name="Rash S."/>
            <person name="Rose J.K."/>
            <person name="Sakihama Y."/>
            <person name="Salamov A.A."/>
            <person name="Savidor A."/>
            <person name="Scheuring C.F."/>
            <person name="Smith B.M."/>
            <person name="Sobral B.W."/>
            <person name="Terry A."/>
            <person name="Torto-Alalibo T.A."/>
            <person name="Win J."/>
            <person name="Xu Z."/>
            <person name="Zhang H."/>
            <person name="Grigoriev I.V."/>
            <person name="Rokhsar D.S."/>
            <person name="Boore J.L."/>
        </authorList>
    </citation>
    <scope>NUCLEOTIDE SEQUENCE [LARGE SCALE GENOMIC DNA]</scope>
    <source>
        <strain evidence="4">Pr102</strain>
    </source>
</reference>
<dbReference type="VEuPathDB" id="FungiDB:KRP22_7897"/>
<dbReference type="HOGENOM" id="CLU_002760_2_2_1"/>
<feature type="chain" id="PRO_5003587324" evidence="2">
    <location>
        <begin position="21"/>
        <end position="530"/>
    </location>
</feature>
<feature type="region of interest" description="Disordered" evidence="1">
    <location>
        <begin position="16"/>
        <end position="44"/>
    </location>
</feature>
<dbReference type="STRING" id="164328.H3GEH7"/>
<keyword evidence="2" id="KW-0732">Signal</keyword>
<protein>
    <submittedName>
        <fullName evidence="3">Uncharacterized protein</fullName>
    </submittedName>
</protein>
<evidence type="ECO:0000313" key="4">
    <source>
        <dbReference type="Proteomes" id="UP000005238"/>
    </source>
</evidence>
<dbReference type="EnsemblProtists" id="Phyra74060">
    <property type="protein sequence ID" value="Phyra74060"/>
    <property type="gene ID" value="Phyra74060"/>
</dbReference>
<dbReference type="OMA" id="RAECPIN"/>
<dbReference type="InParanoid" id="H3GEH7"/>
<name>H3GEH7_PHYRM</name>
<dbReference type="EMBL" id="DS566003">
    <property type="status" value="NOT_ANNOTATED_CDS"/>
    <property type="molecule type" value="Genomic_DNA"/>
</dbReference>
<evidence type="ECO:0000313" key="3">
    <source>
        <dbReference type="EnsemblProtists" id="Phyra74060"/>
    </source>
</evidence>
<dbReference type="Proteomes" id="UP000005238">
    <property type="component" value="Unassembled WGS sequence"/>
</dbReference>
<proteinExistence type="predicted"/>
<keyword evidence="4" id="KW-1185">Reference proteome</keyword>
<sequence length="530" mass="55218">MLKALAVLLVLVSARTSGEGGSSGGSPDFADIPSPSQVAVEPTPEPLLPNWVRMVDPTANGCYRKTYISSTCSAGYASDKVAACRAECPINYPVECGLECIQQNGDCALHIIGNIQAVANAALRSATSGIFGQLSTASAAVQQGVKCGQKLFATVGDAVSYAEQLQTSFPNSTQEQIVSLLNHSDIFIRDLPTAVSVCLGSDASTDFVNIAARIVSIVDRVLIAVVERGSSLLSVDTFITFIKAVGAGDSVQTLVADDTAALISLIKAGRTCGTELQSAINKVSNAVAAIKEADADSTASAIRAALGNSDLFLREIPTVTNNCIKNTTGDAYTVRDQIRTALSLITDDLIDLADDDDDKALSVANYLAKVADMGLDVIAMFDPTGIASMLGKYVQPICGPTAFVGKIDDGSLEDALALTAKDDAFAGSYGTWSHDGDGIVNVIFESTDTEDVTVIIHSAGHEIAQVNVSSGATVTWSSTVAILQSKALYFDRWRPGFFRLAGSGGGSLVMWIPSSSAGGHVELVAKINIS</sequence>
<dbReference type="eggNOG" id="ENOG502SHKA">
    <property type="taxonomic scope" value="Eukaryota"/>
</dbReference>
<organism evidence="3 4">
    <name type="scientific">Phytophthora ramorum</name>
    <name type="common">Sudden oak death agent</name>
    <dbReference type="NCBI Taxonomy" id="164328"/>
    <lineage>
        <taxon>Eukaryota</taxon>
        <taxon>Sar</taxon>
        <taxon>Stramenopiles</taxon>
        <taxon>Oomycota</taxon>
        <taxon>Peronosporomycetes</taxon>
        <taxon>Peronosporales</taxon>
        <taxon>Peronosporaceae</taxon>
        <taxon>Phytophthora</taxon>
    </lineage>
</organism>
<dbReference type="VEuPathDB" id="FungiDB:KRP23_5477"/>